<feature type="compositionally biased region" description="Low complexity" evidence="1">
    <location>
        <begin position="49"/>
        <end position="68"/>
    </location>
</feature>
<evidence type="ECO:0000313" key="2">
    <source>
        <dbReference type="EMBL" id="KAF5829563.1"/>
    </source>
</evidence>
<protein>
    <submittedName>
        <fullName evidence="2">Uncharacterized protein</fullName>
    </submittedName>
</protein>
<feature type="compositionally biased region" description="Polar residues" evidence="1">
    <location>
        <begin position="292"/>
        <end position="311"/>
    </location>
</feature>
<feature type="compositionally biased region" description="Basic and acidic residues" evidence="1">
    <location>
        <begin position="143"/>
        <end position="159"/>
    </location>
</feature>
<evidence type="ECO:0000313" key="3">
    <source>
        <dbReference type="Proteomes" id="UP000815325"/>
    </source>
</evidence>
<feature type="compositionally biased region" description="Low complexity" evidence="1">
    <location>
        <begin position="107"/>
        <end position="118"/>
    </location>
</feature>
<comment type="caution">
    <text evidence="2">The sequence shown here is derived from an EMBL/GenBank/DDBJ whole genome shotgun (WGS) entry which is preliminary data.</text>
</comment>
<organism evidence="2 3">
    <name type="scientific">Dunaliella salina</name>
    <name type="common">Green alga</name>
    <name type="synonym">Protococcus salinus</name>
    <dbReference type="NCBI Taxonomy" id="3046"/>
    <lineage>
        <taxon>Eukaryota</taxon>
        <taxon>Viridiplantae</taxon>
        <taxon>Chlorophyta</taxon>
        <taxon>core chlorophytes</taxon>
        <taxon>Chlorophyceae</taxon>
        <taxon>CS clade</taxon>
        <taxon>Chlamydomonadales</taxon>
        <taxon>Dunaliellaceae</taxon>
        <taxon>Dunaliella</taxon>
    </lineage>
</organism>
<feature type="compositionally biased region" description="Basic and acidic residues" evidence="1">
    <location>
        <begin position="313"/>
        <end position="325"/>
    </location>
</feature>
<proteinExistence type="predicted"/>
<name>A0ABQ7G4N2_DUNSA</name>
<evidence type="ECO:0000256" key="1">
    <source>
        <dbReference type="SAM" id="MobiDB-lite"/>
    </source>
</evidence>
<dbReference type="EMBL" id="MU070143">
    <property type="protein sequence ID" value="KAF5829563.1"/>
    <property type="molecule type" value="Genomic_DNA"/>
</dbReference>
<feature type="region of interest" description="Disordered" evidence="1">
    <location>
        <begin position="1"/>
        <end position="25"/>
    </location>
</feature>
<sequence length="340" mass="35717">GAAGLSLHAHTTQSPATAYTGADNDVSRRLLRKLASAKIGLDTKRKESSSGNSSSSSSGSGSSSSTDNSDNDHDADIFPASMAGRVPKPSFSPSSIVVNGKRPTATSLGGQALQSSQSMIQRAEGQAPSPSSSLARHASLQRSESDLWHKVDVLDKESPGAEEEAARAGLPTGSSVANLMLRIPQSKPKRASHQPTQPPPSQKGLLDRLERRFSSAGYAQPHTLRKSPSLTGDHTHSEVGLSNTTMTPSRSSVEESVLGHEQAAHTLPITSHPVRAQPSSTLSKQSSLRSTASNGAPNTSPHLQKQPSLARQPSKEKRRTAEHPSKSLVMDAMGSVLQDA</sequence>
<dbReference type="Proteomes" id="UP000815325">
    <property type="component" value="Unassembled WGS sequence"/>
</dbReference>
<feature type="compositionally biased region" description="Low complexity" evidence="1">
    <location>
        <begin position="279"/>
        <end position="291"/>
    </location>
</feature>
<accession>A0ABQ7G4N2</accession>
<feature type="region of interest" description="Disordered" evidence="1">
    <location>
        <begin position="37"/>
        <end position="340"/>
    </location>
</feature>
<reference evidence="2" key="1">
    <citation type="submission" date="2017-08" db="EMBL/GenBank/DDBJ databases">
        <authorList>
            <person name="Polle J.E."/>
            <person name="Barry K."/>
            <person name="Cushman J."/>
            <person name="Schmutz J."/>
            <person name="Tran D."/>
            <person name="Hathwaick L.T."/>
            <person name="Yim W.C."/>
            <person name="Jenkins J."/>
            <person name="Mckie-Krisberg Z.M."/>
            <person name="Prochnik S."/>
            <person name="Lindquist E."/>
            <person name="Dockter R.B."/>
            <person name="Adam C."/>
            <person name="Molina H."/>
            <person name="Bunkerborg J."/>
            <person name="Jin E."/>
            <person name="Buchheim M."/>
            <person name="Magnuson J."/>
        </authorList>
    </citation>
    <scope>NUCLEOTIDE SEQUENCE</scope>
    <source>
        <strain evidence="2">CCAP 19/18</strain>
    </source>
</reference>
<keyword evidence="3" id="KW-1185">Reference proteome</keyword>
<gene>
    <name evidence="2" type="ORF">DUNSADRAFT_15890</name>
</gene>
<feature type="non-terminal residue" evidence="2">
    <location>
        <position position="1"/>
    </location>
</feature>
<feature type="compositionally biased region" description="Polar residues" evidence="1">
    <location>
        <begin position="240"/>
        <end position="251"/>
    </location>
</feature>